<dbReference type="InterPro" id="IPR009081">
    <property type="entry name" value="PP-bd_ACP"/>
</dbReference>
<dbReference type="RefSeq" id="WP_180295835.1">
    <property type="nucleotide sequence ID" value="NZ_MEIL01000023.1"/>
</dbReference>
<feature type="domain" description="Condensation" evidence="3">
    <location>
        <begin position="4"/>
        <end position="345"/>
    </location>
</feature>
<sequence length="948" mass="106329">MRELTSMQAACWFGRAHGAMLGGVAAHLYTEFNGSHIDADKLRHAIENLYRRHELLRLQLNAAGEVSFRDEPPENVLEIDDFLHLSAAQQQQMLEHKRQLWTHQQLNLAKAQTARFSLSLLGADAFRLHIDTDMIAVDPSSFRVLMEDMAQFYADGGAVLPPPASFYDWRCKLQQDWYEQQQQQRARAWWQARIAALAPAPTLPLKEAAEAAAQSTRLSATLDAAKNLQLRQLVRQHELTFSALMLGIFAYTLGKKTEDLAYRLNVPFFWREPIVPAIERTIGDFADMVLLNIDMTSATSLAAFCRQVAAEWRQCLDHRQFSGVNVMRRLSRYHTTPQMSPVVFTAAVDMPEKNLFSSRVHKLLGSMDWCISQGPQVALDAQFVQIQDKLLINWDVRLDTLPEDWVNELFTCCLTLLNTLIAEPERFTQPLPALNQLLYPDEKNENVITLNPLQKAYLLGRSTTFALGGVAMQEFREYTGTLDLPRFRQRLADMVQHHASLRTYIDANRCVQRVSQQAVINLTEINLCEDEPAEATAKIDALRQHYQQAIFDLNESPWDITLFQLKHEQFVLFARFDALILDGRAIAELMRELFTTTPLPDIGMSESVALPDKHKVAQDAAYWQQRLQAIHSIAQLPWKQPLATLVTSRYVRQSAAVSEPVFRVLCSMGAQQGLFKNSLLTALILAVLSRGQQTAELLSVAVPVLPLYEGALSNQSTFIVSTWEAEAGFIEQAEKLQSDTLEGLQHLTFSGVELARLLFEQHGQAPVLPVVITNGLSWPTLPADIPLHFVNGLTQTPQVAIDIRFMLGADGALVFNVDYAQEAISDAIIADYLKALVSVCTQVAASGLINIESILPPPHFLNAQQSAVITAQHQQLMHIYRETLNIAPECVIQISQPFTQLGLRPAHVKAITGQINQTFALALNPRQLIGCRNIEEVAQLINTAMAMA</sequence>
<dbReference type="Gene3D" id="3.30.559.30">
    <property type="entry name" value="Nonribosomal peptide synthetase, condensation domain"/>
    <property type="match status" value="2"/>
</dbReference>
<evidence type="ECO:0000313" key="4">
    <source>
        <dbReference type="EMBL" id="PIT39976.1"/>
    </source>
</evidence>
<dbReference type="Proteomes" id="UP000230202">
    <property type="component" value="Unassembled WGS sequence"/>
</dbReference>
<evidence type="ECO:0000259" key="2">
    <source>
        <dbReference type="Pfam" id="PF00550"/>
    </source>
</evidence>
<dbReference type="Pfam" id="PF00668">
    <property type="entry name" value="Condensation"/>
    <property type="match status" value="2"/>
</dbReference>
<dbReference type="GO" id="GO:0044550">
    <property type="term" value="P:secondary metabolite biosynthetic process"/>
    <property type="evidence" value="ECO:0007669"/>
    <property type="project" value="TreeGrafter"/>
</dbReference>
<dbReference type="GO" id="GO:0016874">
    <property type="term" value="F:ligase activity"/>
    <property type="evidence" value="ECO:0007669"/>
    <property type="project" value="UniProtKB-KW"/>
</dbReference>
<gene>
    <name evidence="4" type="ORF">BHC54_04270</name>
</gene>
<dbReference type="GO" id="GO:0005737">
    <property type="term" value="C:cytoplasm"/>
    <property type="evidence" value="ECO:0007669"/>
    <property type="project" value="TreeGrafter"/>
</dbReference>
<dbReference type="AlphaFoldDB" id="A0A2N9X7W7"/>
<accession>A0A2N9X7W7</accession>
<dbReference type="GO" id="GO:0031177">
    <property type="term" value="F:phosphopantetheine binding"/>
    <property type="evidence" value="ECO:0007669"/>
    <property type="project" value="TreeGrafter"/>
</dbReference>
<dbReference type="SUPFAM" id="SSF47336">
    <property type="entry name" value="ACP-like"/>
    <property type="match status" value="1"/>
</dbReference>
<evidence type="ECO:0000259" key="3">
    <source>
        <dbReference type="Pfam" id="PF00668"/>
    </source>
</evidence>
<dbReference type="EMBL" id="MEIL01000023">
    <property type="protein sequence ID" value="PIT39976.1"/>
    <property type="molecule type" value="Genomic_DNA"/>
</dbReference>
<feature type="domain" description="Carrier" evidence="2">
    <location>
        <begin position="875"/>
        <end position="941"/>
    </location>
</feature>
<feature type="domain" description="Condensation" evidence="3">
    <location>
        <begin position="445"/>
        <end position="694"/>
    </location>
</feature>
<dbReference type="SUPFAM" id="SSF52777">
    <property type="entry name" value="CoA-dependent acyltransferases"/>
    <property type="match status" value="4"/>
</dbReference>
<dbReference type="InterPro" id="IPR023213">
    <property type="entry name" value="CAT-like_dom_sf"/>
</dbReference>
<dbReference type="PANTHER" id="PTHR45527">
    <property type="entry name" value="NONRIBOSOMAL PEPTIDE SYNTHETASE"/>
    <property type="match status" value="1"/>
</dbReference>
<dbReference type="PANTHER" id="PTHR45527:SF10">
    <property type="entry name" value="PYOCHELIN SYNTHASE PCHF"/>
    <property type="match status" value="1"/>
</dbReference>
<dbReference type="GO" id="GO:0043041">
    <property type="term" value="P:amino acid activation for nonribosomal peptide biosynthetic process"/>
    <property type="evidence" value="ECO:0007669"/>
    <property type="project" value="TreeGrafter"/>
</dbReference>
<reference evidence="4" key="1">
    <citation type="journal article" date="2017" name="MBio">
        <title>Type VI secretion-mediated competition in the bee gut microbiome.</title>
        <authorList>
            <person name="Steele M.I."/>
            <person name="Kwong W.K."/>
            <person name="Powell J.E."/>
            <person name="Whiteley M."/>
            <person name="Moran N.A."/>
        </authorList>
    </citation>
    <scope>NUCLEOTIDE SEQUENCE [LARGE SCALE GENOMIC DNA]</scope>
    <source>
        <strain evidence="4">WkB273</strain>
    </source>
</reference>
<dbReference type="Pfam" id="PF00550">
    <property type="entry name" value="PP-binding"/>
    <property type="match status" value="1"/>
</dbReference>
<comment type="caution">
    <text evidence="4">The sequence shown here is derived from an EMBL/GenBank/DDBJ whole genome shotgun (WGS) entry which is preliminary data.</text>
</comment>
<dbReference type="InterPro" id="IPR036736">
    <property type="entry name" value="ACP-like_sf"/>
</dbReference>
<evidence type="ECO:0000256" key="1">
    <source>
        <dbReference type="ARBA" id="ARBA00022598"/>
    </source>
</evidence>
<organism evidence="4 5">
    <name type="scientific">Snodgrassella alvi</name>
    <dbReference type="NCBI Taxonomy" id="1196083"/>
    <lineage>
        <taxon>Bacteria</taxon>
        <taxon>Pseudomonadati</taxon>
        <taxon>Pseudomonadota</taxon>
        <taxon>Betaproteobacteria</taxon>
        <taxon>Neisseriales</taxon>
        <taxon>Neisseriaceae</taxon>
        <taxon>Snodgrassella</taxon>
    </lineage>
</organism>
<protein>
    <submittedName>
        <fullName evidence="4">Peptide synthetase</fullName>
    </submittedName>
</protein>
<dbReference type="InterPro" id="IPR001242">
    <property type="entry name" value="Condensation_dom"/>
</dbReference>
<name>A0A2N9X7W7_9NEIS</name>
<evidence type="ECO:0000313" key="5">
    <source>
        <dbReference type="Proteomes" id="UP000230202"/>
    </source>
</evidence>
<dbReference type="Gene3D" id="3.30.559.10">
    <property type="entry name" value="Chloramphenicol acetyltransferase-like domain"/>
    <property type="match status" value="2"/>
</dbReference>
<keyword evidence="1" id="KW-0436">Ligase</keyword>
<keyword evidence="5" id="KW-1185">Reference proteome</keyword>
<proteinExistence type="predicted"/>